<dbReference type="GO" id="GO:0031145">
    <property type="term" value="P:anaphase-promoting complex-dependent catabolic process"/>
    <property type="evidence" value="ECO:0007669"/>
    <property type="project" value="TreeGrafter"/>
</dbReference>
<dbReference type="PANTHER" id="PTHR12827">
    <property type="entry name" value="MEIOTIC CHECKPOINT REGULATOR TSG24 FAMILY MEMBER"/>
    <property type="match status" value="1"/>
</dbReference>
<comment type="similarity">
    <text evidence="1">Belongs to the APC1 family.</text>
</comment>
<dbReference type="InterPro" id="IPR049255">
    <property type="entry name" value="Apc1_N"/>
</dbReference>
<comment type="caution">
    <text evidence="7">The sequence shown here is derived from an EMBL/GenBank/DDBJ whole genome shotgun (WGS) entry which is preliminary data.</text>
</comment>
<feature type="domain" description="Anaphase-promoting complex subunit 1 N-terminal" evidence="6">
    <location>
        <begin position="34"/>
        <end position="235"/>
    </location>
</feature>
<keyword evidence="3" id="KW-0498">Mitosis</keyword>
<keyword evidence="8" id="KW-1185">Reference proteome</keyword>
<dbReference type="FunCoup" id="A0A2P6MSD4">
    <property type="interactions" value="514"/>
</dbReference>
<dbReference type="Pfam" id="PF12859">
    <property type="entry name" value="ANAPC1"/>
    <property type="match status" value="1"/>
</dbReference>
<dbReference type="AlphaFoldDB" id="A0A2P6MSD4"/>
<evidence type="ECO:0000256" key="4">
    <source>
        <dbReference type="ARBA" id="ARBA00023306"/>
    </source>
</evidence>
<dbReference type="GO" id="GO:0007091">
    <property type="term" value="P:metaphase/anaphase transition of mitotic cell cycle"/>
    <property type="evidence" value="ECO:0007669"/>
    <property type="project" value="TreeGrafter"/>
</dbReference>
<evidence type="ECO:0000313" key="7">
    <source>
        <dbReference type="EMBL" id="PRP74605.1"/>
    </source>
</evidence>
<evidence type="ECO:0000259" key="6">
    <source>
        <dbReference type="Pfam" id="PF12859"/>
    </source>
</evidence>
<dbReference type="InterPro" id="IPR011989">
    <property type="entry name" value="ARM-like"/>
</dbReference>
<feature type="non-terminal residue" evidence="7">
    <location>
        <position position="1107"/>
    </location>
</feature>
<gene>
    <name evidence="7" type="ORF">PROFUN_03527</name>
</gene>
<name>A0A2P6MSD4_9EUKA</name>
<proteinExistence type="inferred from homology"/>
<dbReference type="STRING" id="1890364.A0A2P6MSD4"/>
<evidence type="ECO:0000256" key="3">
    <source>
        <dbReference type="ARBA" id="ARBA00022776"/>
    </source>
</evidence>
<dbReference type="InParanoid" id="A0A2P6MSD4"/>
<dbReference type="Gene3D" id="1.25.10.10">
    <property type="entry name" value="Leucine-rich Repeat Variant"/>
    <property type="match status" value="1"/>
</dbReference>
<dbReference type="GO" id="GO:0070979">
    <property type="term" value="P:protein K11-linked ubiquitination"/>
    <property type="evidence" value="ECO:0007669"/>
    <property type="project" value="TreeGrafter"/>
</dbReference>
<evidence type="ECO:0000256" key="2">
    <source>
        <dbReference type="ARBA" id="ARBA00022618"/>
    </source>
</evidence>
<dbReference type="OrthoDB" id="26401at2759"/>
<evidence type="ECO:0000313" key="8">
    <source>
        <dbReference type="Proteomes" id="UP000241769"/>
    </source>
</evidence>
<organism evidence="7 8">
    <name type="scientific">Planoprotostelium fungivorum</name>
    <dbReference type="NCBI Taxonomy" id="1890364"/>
    <lineage>
        <taxon>Eukaryota</taxon>
        <taxon>Amoebozoa</taxon>
        <taxon>Evosea</taxon>
        <taxon>Variosea</taxon>
        <taxon>Cavosteliida</taxon>
        <taxon>Cavosteliaceae</taxon>
        <taxon>Planoprotostelium</taxon>
    </lineage>
</organism>
<sequence>MRGLTVLNPFRPPKPVNKSSSETDDVTLRTPTHWHHLFSRDGEHDFDHGFYVRENTLFWTTGERLTRQFTFPYNADEAHMATFPHTNEKASHLCVLHRDELLLSIYDTSSGQDFYSSTPTRVSSLWPTPFGLLVQRDVNNHRSLFSHSDMDQSFSRAQGMEVSMRDQCAPVIFSMGHPLEELCPVSYHNSFIDLDNPSQAFITEEQFHIVWSSIHLPIVVLFDKNIKKHSIWKIHPAPKRHVAPQKVIVKVHPFSSSQLKSVPKSVVDEGEDLEQMPSALPRDLCSPMVTSQIFLEMLYEEPHSLSGSSGHIFTVSDEFDSTFICIHSGDKIHAYDVAKLCERTAEERVVDYILPNVACAVPLCSTRRPNVHGHILNDLLLLDKSGNLNLYVGTHCIATTTFRERGEVVEIRDAVYNRFNAVCMTPEGKMEVVRLQLDLLPVYAPVSDGMRALASSLPFPLVAKLFLAWCQDERGDLEGWSSFCDLFLEAEPIKSEEMGRMRLMLVVDETAWEKMQRLQKTNGIEMNVPKRNGTEISLSDQERVISLCSIHMVYEDYKLDTLCKHDLLPLARFLVRLSVRCGCPLYTDYYLRDFPEFSSLVGTVESKYSIHPPSIYNWLRNTLESNFHDFPMLSHSRVFPCESILCGRPDVRYQRTVQIRTWLTCSTALLPGPITGTSNSPRDSVVLSMVSEHFTLSNVEQLPFGVSLPLLEVFRACRQECPPPSAKWPAEGYVLIDRLDVLPRSTKSHRDFDEESLIGEREEKQKDGTDFHLPSCDLRFGRDLRLKEVSRILTSSRVIVFHDPLPSGMADHDIMTFQQEKILQIAKVQPPTSISDVIQRTMSLCVGRGMFTMATSPLPLPTDTIVIPPMIYNARQAGAKLVVSPDQNAVPAEMSAWADFHNGVASGLRLGDGSERVSSTWIAYNRPELNKDTPADTVQCSHAGVLLALGLRGHLSSLARTKQFLYLTASHTLTNVGLLLGMSANFRGTMDPNTSKLMSVHIPALQPPLSTDLDVTSIVLEASLVGIGLLYMGSCHRRVTEVLLGEISRKPRDVPENRESLSLSAGLALGFVLLGHGSKTSGLSDLHVEDRLTKLILGGEETNKTAP</sequence>
<dbReference type="EMBL" id="MDYQ01000448">
    <property type="protein sequence ID" value="PRP74605.1"/>
    <property type="molecule type" value="Genomic_DNA"/>
</dbReference>
<protein>
    <submittedName>
        <fullName evidence="7">Putative anaphase-promoting complex subunit</fullName>
    </submittedName>
</protein>
<accession>A0A2P6MSD4</accession>
<dbReference type="Proteomes" id="UP000241769">
    <property type="component" value="Unassembled WGS sequence"/>
</dbReference>
<reference evidence="7 8" key="1">
    <citation type="journal article" date="2018" name="Genome Biol. Evol.">
        <title>Multiple Roots of Fruiting Body Formation in Amoebozoa.</title>
        <authorList>
            <person name="Hillmann F."/>
            <person name="Forbes G."/>
            <person name="Novohradska S."/>
            <person name="Ferling I."/>
            <person name="Riege K."/>
            <person name="Groth M."/>
            <person name="Westermann M."/>
            <person name="Marz M."/>
            <person name="Spaller T."/>
            <person name="Winckler T."/>
            <person name="Schaap P."/>
            <person name="Glockner G."/>
        </authorList>
    </citation>
    <scope>NUCLEOTIDE SEQUENCE [LARGE SCALE GENOMIC DNA]</scope>
    <source>
        <strain evidence="7 8">Jena</strain>
    </source>
</reference>
<dbReference type="InterPro" id="IPR024990">
    <property type="entry name" value="Apc1"/>
</dbReference>
<evidence type="ECO:0000256" key="5">
    <source>
        <dbReference type="SAM" id="MobiDB-lite"/>
    </source>
</evidence>
<dbReference type="PANTHER" id="PTHR12827:SF3">
    <property type="entry name" value="ANAPHASE-PROMOTING COMPLEX SUBUNIT 1"/>
    <property type="match status" value="1"/>
</dbReference>
<dbReference type="GO" id="GO:0051301">
    <property type="term" value="P:cell division"/>
    <property type="evidence" value="ECO:0007669"/>
    <property type="project" value="UniProtKB-KW"/>
</dbReference>
<keyword evidence="2" id="KW-0132">Cell division</keyword>
<dbReference type="GO" id="GO:0060090">
    <property type="term" value="F:molecular adaptor activity"/>
    <property type="evidence" value="ECO:0007669"/>
    <property type="project" value="TreeGrafter"/>
</dbReference>
<evidence type="ECO:0000256" key="1">
    <source>
        <dbReference type="ARBA" id="ARBA00010547"/>
    </source>
</evidence>
<dbReference type="GO" id="GO:0005680">
    <property type="term" value="C:anaphase-promoting complex"/>
    <property type="evidence" value="ECO:0007669"/>
    <property type="project" value="InterPro"/>
</dbReference>
<feature type="region of interest" description="Disordered" evidence="5">
    <location>
        <begin position="1"/>
        <end position="25"/>
    </location>
</feature>
<keyword evidence="4" id="KW-0131">Cell cycle</keyword>